<sequence length="56" mass="6677">MVQIYLLELLDCISWYNPKVLLKRLSPNTLYEECAILLEKMNQHELALSIYIHKDI</sequence>
<dbReference type="GO" id="GO:0005737">
    <property type="term" value="C:cytoplasm"/>
    <property type="evidence" value="ECO:0007669"/>
    <property type="project" value="TreeGrafter"/>
</dbReference>
<organism evidence="1 2">
    <name type="scientific">Olea europaea subsp. europaea</name>
    <dbReference type="NCBI Taxonomy" id="158383"/>
    <lineage>
        <taxon>Eukaryota</taxon>
        <taxon>Viridiplantae</taxon>
        <taxon>Streptophyta</taxon>
        <taxon>Embryophyta</taxon>
        <taxon>Tracheophyta</taxon>
        <taxon>Spermatophyta</taxon>
        <taxon>Magnoliopsida</taxon>
        <taxon>eudicotyledons</taxon>
        <taxon>Gunneridae</taxon>
        <taxon>Pentapetalae</taxon>
        <taxon>asterids</taxon>
        <taxon>lamiids</taxon>
        <taxon>Lamiales</taxon>
        <taxon>Oleaceae</taxon>
        <taxon>Oleeae</taxon>
        <taxon>Olea</taxon>
    </lineage>
</organism>
<dbReference type="AlphaFoldDB" id="A0A8S0RP53"/>
<dbReference type="OrthoDB" id="5325112at2759"/>
<name>A0A8S0RP53_OLEEU</name>
<dbReference type="PANTHER" id="PTHR12894:SF27">
    <property type="entry name" value="TRANSFORMING GROWTH FACTOR-BETA RECEPTOR-ASSOCIATED PROTEIN 1"/>
    <property type="match status" value="1"/>
</dbReference>
<proteinExistence type="predicted"/>
<keyword evidence="2" id="KW-1185">Reference proteome</keyword>
<gene>
    <name evidence="1" type="ORF">OLEA9_A106394</name>
</gene>
<dbReference type="PANTHER" id="PTHR12894">
    <property type="entry name" value="CNH DOMAIN CONTAINING"/>
    <property type="match status" value="1"/>
</dbReference>
<evidence type="ECO:0000313" key="1">
    <source>
        <dbReference type="EMBL" id="CAA2981053.1"/>
    </source>
</evidence>
<dbReference type="Proteomes" id="UP000594638">
    <property type="component" value="Unassembled WGS sequence"/>
</dbReference>
<dbReference type="Gramene" id="OE9A106394T1">
    <property type="protein sequence ID" value="OE9A106394C1"/>
    <property type="gene ID" value="OE9A106394"/>
</dbReference>
<dbReference type="GO" id="GO:0016020">
    <property type="term" value="C:membrane"/>
    <property type="evidence" value="ECO:0007669"/>
    <property type="project" value="TreeGrafter"/>
</dbReference>
<dbReference type="EMBL" id="CACTIH010003662">
    <property type="protein sequence ID" value="CAA2981053.1"/>
    <property type="molecule type" value="Genomic_DNA"/>
</dbReference>
<dbReference type="GO" id="GO:0034058">
    <property type="term" value="P:endosomal vesicle fusion"/>
    <property type="evidence" value="ECO:0007669"/>
    <property type="project" value="TreeGrafter"/>
</dbReference>
<reference evidence="1 2" key="1">
    <citation type="submission" date="2019-12" db="EMBL/GenBank/DDBJ databases">
        <authorList>
            <person name="Alioto T."/>
            <person name="Alioto T."/>
            <person name="Gomez Garrido J."/>
        </authorList>
    </citation>
    <scope>NUCLEOTIDE SEQUENCE [LARGE SCALE GENOMIC DNA]</scope>
</reference>
<protein>
    <submittedName>
        <fullName evidence="1">Uncharacterized protein</fullName>
    </submittedName>
</protein>
<evidence type="ECO:0000313" key="2">
    <source>
        <dbReference type="Proteomes" id="UP000594638"/>
    </source>
</evidence>
<dbReference type="InterPro" id="IPR032914">
    <property type="entry name" value="Vam6/VPS39/TRAP1"/>
</dbReference>
<comment type="caution">
    <text evidence="1">The sequence shown here is derived from an EMBL/GenBank/DDBJ whole genome shotgun (WGS) entry which is preliminary data.</text>
</comment>
<dbReference type="GO" id="GO:0006914">
    <property type="term" value="P:autophagy"/>
    <property type="evidence" value="ECO:0007669"/>
    <property type="project" value="TreeGrafter"/>
</dbReference>
<accession>A0A8S0RP53</accession>